<keyword evidence="4" id="KW-1185">Reference proteome</keyword>
<accession>A0ABU9VY59</accession>
<proteinExistence type="predicted"/>
<dbReference type="RefSeq" id="WP_343187201.1">
    <property type="nucleotide sequence ID" value="NZ_JBCITM010000023.1"/>
</dbReference>
<dbReference type="EMBL" id="JBCITM010000023">
    <property type="protein sequence ID" value="MEN1761918.1"/>
    <property type="molecule type" value="Genomic_DNA"/>
</dbReference>
<gene>
    <name evidence="3" type="ORF">AAIG11_15630</name>
</gene>
<dbReference type="SUPFAM" id="SSF56176">
    <property type="entry name" value="FAD-binding/transporter-associated domain-like"/>
    <property type="match status" value="1"/>
</dbReference>
<feature type="domain" description="Transporter-associated" evidence="2">
    <location>
        <begin position="129"/>
        <end position="208"/>
    </location>
</feature>
<feature type="transmembrane region" description="Helical" evidence="1">
    <location>
        <begin position="54"/>
        <end position="75"/>
    </location>
</feature>
<dbReference type="Gene3D" id="3.30.465.10">
    <property type="match status" value="1"/>
</dbReference>
<sequence length="226" mass="24947">MKEFTIMKKLEEYTYVLEVILAVLLAVGIAIGLIDIVKYFLVILQAGTDEAYAVFKHFLAHTLLLVVGIELMLMLLSHSTNAILELVLFVIARKMLIYGETMMDMVLGTLAIAGVFAILKYLAPKKDFVARDDRVYSASTSVDKIHQDTGLDLPTNRGNTVGGLVCSLAEEACVPVSQGSEFESGDIRIKVVKATDGVIEKVMITKVDQNSEADKDKEDTQANWHY</sequence>
<dbReference type="Proteomes" id="UP001407405">
    <property type="component" value="Unassembled WGS sequence"/>
</dbReference>
<evidence type="ECO:0000313" key="3">
    <source>
        <dbReference type="EMBL" id="MEN1761918.1"/>
    </source>
</evidence>
<dbReference type="Pfam" id="PF03471">
    <property type="entry name" value="CorC_HlyC"/>
    <property type="match status" value="1"/>
</dbReference>
<keyword evidence="1" id="KW-0472">Membrane</keyword>
<dbReference type="InterPro" id="IPR005170">
    <property type="entry name" value="Transptr-assoc_dom"/>
</dbReference>
<evidence type="ECO:0000313" key="4">
    <source>
        <dbReference type="Proteomes" id="UP001407405"/>
    </source>
</evidence>
<feature type="transmembrane region" description="Helical" evidence="1">
    <location>
        <begin position="12"/>
        <end position="34"/>
    </location>
</feature>
<name>A0ABU9VY59_9CLOT</name>
<comment type="caution">
    <text evidence="3">The sequence shown here is derived from an EMBL/GenBank/DDBJ whole genome shotgun (WGS) entry which is preliminary data.</text>
</comment>
<organism evidence="3 4">
    <name type="scientific">Anoxynatronum sibiricum</name>
    <dbReference type="NCBI Taxonomy" id="210623"/>
    <lineage>
        <taxon>Bacteria</taxon>
        <taxon>Bacillati</taxon>
        <taxon>Bacillota</taxon>
        <taxon>Clostridia</taxon>
        <taxon>Eubacteriales</taxon>
        <taxon>Clostridiaceae</taxon>
        <taxon>Anoxynatronum</taxon>
    </lineage>
</organism>
<keyword evidence="1" id="KW-0812">Transmembrane</keyword>
<evidence type="ECO:0000259" key="2">
    <source>
        <dbReference type="SMART" id="SM01091"/>
    </source>
</evidence>
<evidence type="ECO:0000256" key="1">
    <source>
        <dbReference type="SAM" id="Phobius"/>
    </source>
</evidence>
<feature type="transmembrane region" description="Helical" evidence="1">
    <location>
        <begin position="105"/>
        <end position="123"/>
    </location>
</feature>
<dbReference type="SMART" id="SM01091">
    <property type="entry name" value="CorC_HlyC"/>
    <property type="match status" value="1"/>
</dbReference>
<dbReference type="InterPro" id="IPR036318">
    <property type="entry name" value="FAD-bd_PCMH-like_sf"/>
</dbReference>
<protein>
    <submittedName>
        <fullName evidence="3">Transporter associated domain-containing protein</fullName>
    </submittedName>
</protein>
<keyword evidence="1" id="KW-1133">Transmembrane helix</keyword>
<reference evidence="3 4" key="1">
    <citation type="submission" date="2024-04" db="EMBL/GenBank/DDBJ databases">
        <title>Genome sequencing and metabolic network reconstruction of aminoacids and betaine degradation by Anoxynatronum sibiricum.</title>
        <authorList>
            <person name="Detkova E.N."/>
            <person name="Boltjanskaja Y.V."/>
            <person name="Mardanov A.V."/>
            <person name="Kevbrin V."/>
        </authorList>
    </citation>
    <scope>NUCLEOTIDE SEQUENCE [LARGE SCALE GENOMIC DNA]</scope>
    <source>
        <strain evidence="3 4">Z-7981</strain>
    </source>
</reference>
<dbReference type="InterPro" id="IPR016169">
    <property type="entry name" value="FAD-bd_PCMH_sub2"/>
</dbReference>